<keyword evidence="7" id="KW-1185">Reference proteome</keyword>
<feature type="domain" description="Aldehyde dehydrogenase" evidence="5">
    <location>
        <begin position="17"/>
        <end position="462"/>
    </location>
</feature>
<dbReference type="EMBL" id="MDTU01000001">
    <property type="protein sequence ID" value="ODN43335.1"/>
    <property type="molecule type" value="Genomic_DNA"/>
</dbReference>
<dbReference type="InterPro" id="IPR016160">
    <property type="entry name" value="Ald_DH_CS_CYS"/>
</dbReference>
<sequence>MNSYAMLINGQLCQGTESFAVVNPATEEVIDQCPVASVELLEQAVTAAKTALANGAGTLEQRRELLRACADKIEAHQEEISQLLTQEQGKPISQATNEVSWAVGLLRKQCELEISKKVLRDDAEAQVTVTRKPLGVIAGITPWNFPFYIAVHKMVEALYSGNSIVIKPSPHTPLTTLKLGELIQEIIPAGLVNIISGDNDIGALLVKHPKVAAISFTGSVATGKHIAAAAAVDLKRVTLELGGNDAAIILGDVDVKEVAEKVFWNAFSNCGQICVAVKRLYVQRGIYNEVLDEMVRIAETVKVGNGLDAKTTMGPLNNVMQYERIIELLNDAKAQGAKVHCGGVAQEGAGYFFPPTIVSGVEEGVRLIDEEQFGPVLPILAFDEVDEVIERVNNSSMGLSAYVWSKDKDLGVQIGNRLEVGIVRVNTPTTESSLAPFGGMKQSGIGREGGVWGIDSMTDAQTLSVKH</sequence>
<dbReference type="CDD" id="cd07106">
    <property type="entry name" value="ALDH_AldA-AAD23400"/>
    <property type="match status" value="1"/>
</dbReference>
<dbReference type="PANTHER" id="PTHR11699">
    <property type="entry name" value="ALDEHYDE DEHYDROGENASE-RELATED"/>
    <property type="match status" value="1"/>
</dbReference>
<comment type="similarity">
    <text evidence="3">Belongs to the aldehyde dehydrogenase family.</text>
</comment>
<organism evidence="6 7">
    <name type="scientific">Piscirickettsia litoralis</name>
    <dbReference type="NCBI Taxonomy" id="1891921"/>
    <lineage>
        <taxon>Bacteria</taxon>
        <taxon>Pseudomonadati</taxon>
        <taxon>Pseudomonadota</taxon>
        <taxon>Gammaproteobacteria</taxon>
        <taxon>Thiotrichales</taxon>
        <taxon>Piscirickettsiaceae</taxon>
        <taxon>Piscirickettsia</taxon>
    </lineage>
</organism>
<evidence type="ECO:0000313" key="6">
    <source>
        <dbReference type="EMBL" id="ODN43335.1"/>
    </source>
</evidence>
<dbReference type="Pfam" id="PF00171">
    <property type="entry name" value="Aldedh"/>
    <property type="match status" value="1"/>
</dbReference>
<dbReference type="InterPro" id="IPR016161">
    <property type="entry name" value="Ald_DH/histidinol_DH"/>
</dbReference>
<proteinExistence type="inferred from homology"/>
<evidence type="ECO:0000256" key="3">
    <source>
        <dbReference type="RuleBase" id="RU003345"/>
    </source>
</evidence>
<evidence type="ECO:0000256" key="4">
    <source>
        <dbReference type="SAM" id="Coils"/>
    </source>
</evidence>
<dbReference type="SUPFAM" id="SSF53720">
    <property type="entry name" value="ALDH-like"/>
    <property type="match status" value="1"/>
</dbReference>
<dbReference type="InterPro" id="IPR044086">
    <property type="entry name" value="LUC3-like"/>
</dbReference>
<dbReference type="Gene3D" id="3.40.605.10">
    <property type="entry name" value="Aldehyde Dehydrogenase, Chain A, domain 1"/>
    <property type="match status" value="1"/>
</dbReference>
<feature type="active site" evidence="2">
    <location>
        <position position="240"/>
    </location>
</feature>
<dbReference type="PROSITE" id="PS00070">
    <property type="entry name" value="ALDEHYDE_DEHYDR_CYS"/>
    <property type="match status" value="1"/>
</dbReference>
<dbReference type="InterPro" id="IPR015590">
    <property type="entry name" value="Aldehyde_DH_dom"/>
</dbReference>
<dbReference type="InterPro" id="IPR016162">
    <property type="entry name" value="Ald_DH_N"/>
</dbReference>
<comment type="caution">
    <text evidence="6">The sequence shown here is derived from an EMBL/GenBank/DDBJ whole genome shotgun (WGS) entry which is preliminary data.</text>
</comment>
<gene>
    <name evidence="6" type="ORF">BGC07_10875</name>
</gene>
<evidence type="ECO:0000256" key="2">
    <source>
        <dbReference type="PROSITE-ProRule" id="PRU10007"/>
    </source>
</evidence>
<evidence type="ECO:0000313" key="7">
    <source>
        <dbReference type="Proteomes" id="UP000094329"/>
    </source>
</evidence>
<protein>
    <recommendedName>
        <fullName evidence="5">Aldehyde dehydrogenase domain-containing protein</fullName>
    </recommendedName>
</protein>
<dbReference type="InterPro" id="IPR029510">
    <property type="entry name" value="Ald_DH_CS_GLU"/>
</dbReference>
<dbReference type="Proteomes" id="UP000094329">
    <property type="component" value="Unassembled WGS sequence"/>
</dbReference>
<dbReference type="InterPro" id="IPR016163">
    <property type="entry name" value="Ald_DH_C"/>
</dbReference>
<keyword evidence="4" id="KW-0175">Coiled coil</keyword>
<accession>A0ABX3A489</accession>
<reference evidence="6 7" key="1">
    <citation type="submission" date="2016-08" db="EMBL/GenBank/DDBJ databases">
        <title>Draft genome sequence of Candidatus Piscirickettsia litoralis, from seawater.</title>
        <authorList>
            <person name="Wan X."/>
            <person name="Lee A.J."/>
            <person name="Hou S."/>
            <person name="Donachie S.P."/>
        </authorList>
    </citation>
    <scope>NUCLEOTIDE SEQUENCE [LARGE SCALE GENOMIC DNA]</scope>
    <source>
        <strain evidence="6 7">Y2</strain>
    </source>
</reference>
<dbReference type="RefSeq" id="WP_069313132.1">
    <property type="nucleotide sequence ID" value="NZ_MDTU01000001.1"/>
</dbReference>
<name>A0ABX3A489_9GAMM</name>
<evidence type="ECO:0000256" key="1">
    <source>
        <dbReference type="ARBA" id="ARBA00023002"/>
    </source>
</evidence>
<feature type="coiled-coil region" evidence="4">
    <location>
        <begin position="59"/>
        <end position="86"/>
    </location>
</feature>
<dbReference type="Gene3D" id="3.40.309.10">
    <property type="entry name" value="Aldehyde Dehydrogenase, Chain A, domain 2"/>
    <property type="match status" value="1"/>
</dbReference>
<dbReference type="PROSITE" id="PS00687">
    <property type="entry name" value="ALDEHYDE_DEHYDR_GLU"/>
    <property type="match status" value="1"/>
</dbReference>
<keyword evidence="1 3" id="KW-0560">Oxidoreductase</keyword>
<evidence type="ECO:0000259" key="5">
    <source>
        <dbReference type="Pfam" id="PF00171"/>
    </source>
</evidence>